<feature type="transmembrane region" description="Helical" evidence="6">
    <location>
        <begin position="426"/>
        <end position="445"/>
    </location>
</feature>
<feature type="signal peptide" evidence="7">
    <location>
        <begin position="1"/>
        <end position="17"/>
    </location>
</feature>
<evidence type="ECO:0000313" key="10">
    <source>
        <dbReference type="Proteomes" id="UP000012040"/>
    </source>
</evidence>
<dbReference type="PANTHER" id="PTHR30071">
    <property type="entry name" value="HEME EXPORTER PROTEIN C"/>
    <property type="match status" value="1"/>
</dbReference>
<dbReference type="RefSeq" id="WP_015470219.1">
    <property type="nucleotide sequence ID" value="NC_020813.1"/>
</dbReference>
<keyword evidence="5 6" id="KW-0472">Membrane</keyword>
<evidence type="ECO:0000313" key="9">
    <source>
        <dbReference type="EMBL" id="AGH95729.1"/>
    </source>
</evidence>
<dbReference type="eggNOG" id="COG0755">
    <property type="taxonomic scope" value="Bacteria"/>
</dbReference>
<dbReference type="PATRIC" id="fig|1184267.3.peg.1530"/>
<feature type="transmembrane region" description="Helical" evidence="6">
    <location>
        <begin position="280"/>
        <end position="302"/>
    </location>
</feature>
<feature type="transmembrane region" description="Helical" evidence="6">
    <location>
        <begin position="254"/>
        <end position="271"/>
    </location>
</feature>
<gene>
    <name evidence="9" type="ORF">A11Q_1513</name>
</gene>
<keyword evidence="2 6" id="KW-0812">Transmembrane</keyword>
<dbReference type="STRING" id="1184267.A11Q_1513"/>
<evidence type="ECO:0000256" key="7">
    <source>
        <dbReference type="SAM" id="SignalP"/>
    </source>
</evidence>
<dbReference type="GO" id="GO:0005886">
    <property type="term" value="C:plasma membrane"/>
    <property type="evidence" value="ECO:0007669"/>
    <property type="project" value="TreeGrafter"/>
</dbReference>
<dbReference type="HOGENOM" id="CLU_029187_0_0_7"/>
<protein>
    <submittedName>
        <fullName evidence="9">Cytochrome C-type biogenesis protein</fullName>
    </submittedName>
</protein>
<evidence type="ECO:0000256" key="3">
    <source>
        <dbReference type="ARBA" id="ARBA00022748"/>
    </source>
</evidence>
<organism evidence="9 10">
    <name type="scientific">Pseudobdellovibrio exovorus JSS</name>
    <dbReference type="NCBI Taxonomy" id="1184267"/>
    <lineage>
        <taxon>Bacteria</taxon>
        <taxon>Pseudomonadati</taxon>
        <taxon>Bdellovibrionota</taxon>
        <taxon>Bdellovibrionia</taxon>
        <taxon>Bdellovibrionales</taxon>
        <taxon>Pseudobdellovibrionaceae</taxon>
        <taxon>Pseudobdellovibrio</taxon>
    </lineage>
</organism>
<evidence type="ECO:0000256" key="1">
    <source>
        <dbReference type="ARBA" id="ARBA00004141"/>
    </source>
</evidence>
<accession>M4VRC2</accession>
<feature type="transmembrane region" description="Helical" evidence="6">
    <location>
        <begin position="460"/>
        <end position="477"/>
    </location>
</feature>
<reference evidence="9 10" key="1">
    <citation type="journal article" date="2013" name="ISME J.">
        <title>By their genes ye shall know them: genomic signatures of predatory bacteria.</title>
        <authorList>
            <person name="Pasternak Z."/>
            <person name="Pietrokovski S."/>
            <person name="Rotem O."/>
            <person name="Gophna U."/>
            <person name="Lurie-Weinberger M.N."/>
            <person name="Jurkevitch E."/>
        </authorList>
    </citation>
    <scope>NUCLEOTIDE SEQUENCE [LARGE SCALE GENOMIC DNA]</scope>
    <source>
        <strain evidence="9 10">JSS</strain>
    </source>
</reference>
<dbReference type="PANTHER" id="PTHR30071:SF1">
    <property type="entry name" value="CYTOCHROME B_B6 PROTEIN-RELATED"/>
    <property type="match status" value="1"/>
</dbReference>
<dbReference type="EMBL" id="CP003537">
    <property type="protein sequence ID" value="AGH95729.1"/>
    <property type="molecule type" value="Genomic_DNA"/>
</dbReference>
<dbReference type="KEGG" id="bex:A11Q_1513"/>
<feature type="transmembrane region" description="Helical" evidence="6">
    <location>
        <begin position="484"/>
        <end position="504"/>
    </location>
</feature>
<keyword evidence="7" id="KW-0732">Signal</keyword>
<dbReference type="Pfam" id="PF01578">
    <property type="entry name" value="Cytochrom_C_asm"/>
    <property type="match status" value="1"/>
</dbReference>
<keyword evidence="10" id="KW-1185">Reference proteome</keyword>
<proteinExistence type="predicted"/>
<dbReference type="InterPro" id="IPR045062">
    <property type="entry name" value="Cyt_c_biogenesis_CcsA/CcmC"/>
</dbReference>
<dbReference type="AlphaFoldDB" id="M4VRC2"/>
<dbReference type="GO" id="GO:0020037">
    <property type="term" value="F:heme binding"/>
    <property type="evidence" value="ECO:0007669"/>
    <property type="project" value="InterPro"/>
</dbReference>
<evidence type="ECO:0000256" key="5">
    <source>
        <dbReference type="ARBA" id="ARBA00023136"/>
    </source>
</evidence>
<feature type="transmembrane region" description="Helical" evidence="6">
    <location>
        <begin position="338"/>
        <end position="360"/>
    </location>
</feature>
<dbReference type="InterPro" id="IPR002541">
    <property type="entry name" value="Cyt_c_assembly"/>
</dbReference>
<keyword evidence="4 6" id="KW-1133">Transmembrane helix</keyword>
<comment type="subcellular location">
    <subcellularLocation>
        <location evidence="1">Membrane</location>
        <topology evidence="1">Multi-pass membrane protein</topology>
    </subcellularLocation>
</comment>
<feature type="domain" description="Cytochrome c assembly protein" evidence="8">
    <location>
        <begin position="309"/>
        <end position="508"/>
    </location>
</feature>
<name>M4VRC2_9BACT</name>
<evidence type="ECO:0000256" key="6">
    <source>
        <dbReference type="SAM" id="Phobius"/>
    </source>
</evidence>
<evidence type="ECO:0000256" key="2">
    <source>
        <dbReference type="ARBA" id="ARBA00022692"/>
    </source>
</evidence>
<evidence type="ECO:0000256" key="4">
    <source>
        <dbReference type="ARBA" id="ARBA00022989"/>
    </source>
</evidence>
<keyword evidence="3" id="KW-0201">Cytochrome c-type biogenesis</keyword>
<feature type="transmembrane region" description="Helical" evidence="6">
    <location>
        <begin position="524"/>
        <end position="542"/>
    </location>
</feature>
<dbReference type="GO" id="GO:0017004">
    <property type="term" value="P:cytochrome complex assembly"/>
    <property type="evidence" value="ECO:0007669"/>
    <property type="project" value="UniProtKB-KW"/>
</dbReference>
<sequence>MKKIFFLTLLFSQLVFASVGEQIRYLPVQDSGRVKPFDTFAKETLELVYGKKTYKPKEGAKSVEAYWVVLTWMLSPESWVNRPLFEVKHHEVLEKLKLPIDKKHFTGDEVFKSENFSSLMQELQNKRDTKEKLTPYYQAIQRIENQFFVFREMASGRLLKVYPVNEQDAWLSVTELPQDIQPAFLDVSKNIASYLGLTADPEATSDQIKSAAEKLDESVLHFEELARQSSPEKYKQAGKVKTEVQYNDIHPFRWAYIFYLMASLVLIFIWIRNLDSGMPLAWTLVIIGFVIQTVGFGFRVYLAERPPVTNMYETVVWASWGVILFAMVLEAMYKYKILLLGGSLMGLFALIVADTAPAVLDPSLQPLEAVLRSNYWLIVHVMTITISYAAFLLAFGLGDLGLLYYTLDDKKYADKIQKITTGVYRSMQIGVAFLAPGIILGGIWADYSWGRFWGWDPKETWALIALLGYIIVLHARLVGWLKNFGMLASGVITFSLVIMAWYGVNFVLGAGLHSYGFGAGGVEYVSVFVGLHFLFVAYSYVISANRKSIDKKAT</sequence>
<dbReference type="Proteomes" id="UP000012040">
    <property type="component" value="Chromosome"/>
</dbReference>
<feature type="transmembrane region" description="Helical" evidence="6">
    <location>
        <begin position="375"/>
        <end position="405"/>
    </location>
</feature>
<evidence type="ECO:0000259" key="8">
    <source>
        <dbReference type="Pfam" id="PF01578"/>
    </source>
</evidence>
<feature type="chain" id="PRO_5004060769" evidence="7">
    <location>
        <begin position="18"/>
        <end position="554"/>
    </location>
</feature>
<dbReference type="OrthoDB" id="5288303at2"/>
<feature type="transmembrane region" description="Helical" evidence="6">
    <location>
        <begin position="314"/>
        <end position="331"/>
    </location>
</feature>